<dbReference type="EMBL" id="QRUD01000053">
    <property type="protein sequence ID" value="RGR35995.1"/>
    <property type="molecule type" value="Genomic_DNA"/>
</dbReference>
<dbReference type="Proteomes" id="UP000261003">
    <property type="component" value="Unassembled WGS sequence"/>
</dbReference>
<proteinExistence type="predicted"/>
<comment type="caution">
    <text evidence="2">The sequence shown here is derived from an EMBL/GenBank/DDBJ whole genome shotgun (WGS) entry which is preliminary data.</text>
</comment>
<accession>A0A1H7QGA8</accession>
<evidence type="ECO:0000313" key="5">
    <source>
        <dbReference type="Proteomes" id="UP000266497"/>
    </source>
</evidence>
<dbReference type="EMBL" id="QSTG01000047">
    <property type="protein sequence ID" value="RGM39610.1"/>
    <property type="molecule type" value="Genomic_DNA"/>
</dbReference>
<dbReference type="Proteomes" id="UP000266497">
    <property type="component" value="Unassembled WGS sequence"/>
</dbReference>
<reference evidence="1 6" key="2">
    <citation type="journal article" date="2019" name="Nat. Med.">
        <title>A library of human gut bacterial isolates paired with longitudinal multiomics data enables mechanistic microbiome research.</title>
        <authorList>
            <person name="Poyet M."/>
            <person name="Groussin M."/>
            <person name="Gibbons S.M."/>
            <person name="Avila-Pacheco J."/>
            <person name="Jiang X."/>
            <person name="Kearney S.M."/>
            <person name="Perrotta A.R."/>
            <person name="Berdy B."/>
            <person name="Zhao S."/>
            <person name="Lieberman T.D."/>
            <person name="Swanson P.K."/>
            <person name="Smith M."/>
            <person name="Roesemann S."/>
            <person name="Alexander J.E."/>
            <person name="Rich S.A."/>
            <person name="Livny J."/>
            <person name="Vlamakis H."/>
            <person name="Clish C."/>
            <person name="Bullock K."/>
            <person name="Deik A."/>
            <person name="Scott J."/>
            <person name="Pierce K.A."/>
            <person name="Xavier R.J."/>
            <person name="Alm E.J."/>
        </authorList>
    </citation>
    <scope>NUCLEOTIDE SEQUENCE [LARGE SCALE GENOMIC DNA]</scope>
    <source>
        <strain evidence="1 6">BIOML-A98</strain>
    </source>
</reference>
<dbReference type="EMBL" id="WDAL01000043">
    <property type="protein sequence ID" value="KAB6631768.1"/>
    <property type="molecule type" value="Genomic_DNA"/>
</dbReference>
<evidence type="ECO:0000313" key="2">
    <source>
        <dbReference type="EMBL" id="RGM39610.1"/>
    </source>
</evidence>
<organism evidence="2 4">
    <name type="scientific">Phocaeicola vulgatus</name>
    <name type="common">Bacteroides vulgatus</name>
    <dbReference type="NCBI Taxonomy" id="821"/>
    <lineage>
        <taxon>Bacteria</taxon>
        <taxon>Pseudomonadati</taxon>
        <taxon>Bacteroidota</taxon>
        <taxon>Bacteroidia</taxon>
        <taxon>Bacteroidales</taxon>
        <taxon>Bacteroidaceae</taxon>
        <taxon>Phocaeicola</taxon>
    </lineage>
</organism>
<evidence type="ECO:0000313" key="3">
    <source>
        <dbReference type="EMBL" id="RGR35995.1"/>
    </source>
</evidence>
<sequence length="187" mass="21345">METKNSFISSASVKVQGRTAYYKMLEAVRQGELIQVCRGVYANIDQLSACMVDIESIVPNGILCLWSAWNIHQLTTSMPQAYHVAIKRDRKVKVPSFPKIELHHYTSNILEIGVMEKVIDGFKVKVYDVERCVCDAVKFRNKVGIDVCSEIIDNYLSRPGRNISKLMDYARQLRVGNILENYLQVKL</sequence>
<dbReference type="Proteomes" id="UP000462015">
    <property type="component" value="Unassembled WGS sequence"/>
</dbReference>
<dbReference type="AlphaFoldDB" id="A0A1H7QGA8"/>
<evidence type="ECO:0000313" key="4">
    <source>
        <dbReference type="Proteomes" id="UP000261003"/>
    </source>
</evidence>
<protein>
    <submittedName>
        <fullName evidence="2">Uncharacterized protein</fullName>
    </submittedName>
</protein>
<evidence type="ECO:0000313" key="6">
    <source>
        <dbReference type="Proteomes" id="UP000462015"/>
    </source>
</evidence>
<evidence type="ECO:0000313" key="1">
    <source>
        <dbReference type="EMBL" id="KAB6631768.1"/>
    </source>
</evidence>
<name>A0A1H7QGA8_PHOVU</name>
<gene>
    <name evidence="3" type="ORF">DWY53_16510</name>
    <name evidence="2" type="ORF">DXC16_19990</name>
    <name evidence="1" type="ORF">GAY12_18320</name>
</gene>
<reference evidence="4 5" key="1">
    <citation type="submission" date="2018-08" db="EMBL/GenBank/DDBJ databases">
        <title>A genome reference for cultivated species of the human gut microbiota.</title>
        <authorList>
            <person name="Zou Y."/>
            <person name="Xue W."/>
            <person name="Luo G."/>
        </authorList>
    </citation>
    <scope>NUCLEOTIDE SEQUENCE [LARGE SCALE GENOMIC DNA]</scope>
    <source>
        <strain evidence="3 5">AF25-30LB</strain>
        <strain evidence="2 4">OM08-13BH</strain>
    </source>
</reference>
<dbReference type="RefSeq" id="WP_074783986.1">
    <property type="nucleotide sequence ID" value="NZ_CAJTAS010000040.1"/>
</dbReference>